<dbReference type="EMBL" id="KZ819668">
    <property type="protein sequence ID" value="PWN27506.1"/>
    <property type="molecule type" value="Genomic_DNA"/>
</dbReference>
<evidence type="ECO:0000256" key="1">
    <source>
        <dbReference type="SAM" id="Phobius"/>
    </source>
</evidence>
<keyword evidence="1" id="KW-0812">Transmembrane</keyword>
<reference evidence="2 3" key="1">
    <citation type="journal article" date="2018" name="Mol. Biol. Evol.">
        <title>Broad Genomic Sampling Reveals a Smut Pathogenic Ancestry of the Fungal Clade Ustilaginomycotina.</title>
        <authorList>
            <person name="Kijpornyongpan T."/>
            <person name="Mondo S.J."/>
            <person name="Barry K."/>
            <person name="Sandor L."/>
            <person name="Lee J."/>
            <person name="Lipzen A."/>
            <person name="Pangilinan J."/>
            <person name="LaButti K."/>
            <person name="Hainaut M."/>
            <person name="Henrissat B."/>
            <person name="Grigoriev I.V."/>
            <person name="Spatafora J.W."/>
            <person name="Aime M.C."/>
        </authorList>
    </citation>
    <scope>NUCLEOTIDE SEQUENCE [LARGE SCALE GENOMIC DNA]</scope>
    <source>
        <strain evidence="2 3">MCA 5214</strain>
    </source>
</reference>
<keyword evidence="3" id="KW-1185">Reference proteome</keyword>
<accession>A0A316UQE2</accession>
<keyword evidence="1" id="KW-1133">Transmembrane helix</keyword>
<name>A0A316UQE2_9BASI</name>
<protein>
    <submittedName>
        <fullName evidence="2">Uncharacterized protein</fullName>
    </submittedName>
</protein>
<dbReference type="Proteomes" id="UP000245884">
    <property type="component" value="Unassembled WGS sequence"/>
</dbReference>
<evidence type="ECO:0000313" key="3">
    <source>
        <dbReference type="Proteomes" id="UP000245884"/>
    </source>
</evidence>
<dbReference type="GeneID" id="37031038"/>
<keyword evidence="1" id="KW-0472">Membrane</keyword>
<proteinExistence type="predicted"/>
<gene>
    <name evidence="2" type="ORF">BDZ90DRAFT_279842</name>
</gene>
<organism evidence="2 3">
    <name type="scientific">Jaminaea rosea</name>
    <dbReference type="NCBI Taxonomy" id="1569628"/>
    <lineage>
        <taxon>Eukaryota</taxon>
        <taxon>Fungi</taxon>
        <taxon>Dikarya</taxon>
        <taxon>Basidiomycota</taxon>
        <taxon>Ustilaginomycotina</taxon>
        <taxon>Exobasidiomycetes</taxon>
        <taxon>Microstromatales</taxon>
        <taxon>Microstromatales incertae sedis</taxon>
        <taxon>Jaminaea</taxon>
    </lineage>
</organism>
<sequence>MLFQTNKLQRGLSAVFIATATVAVLLVSLIPSVNGQGTQVANCYRTGDCTGANKPVYLETSDCSMFFQQHQHCAQLREYVGAAMAALLTTTAVALVLFAFAPTVNTAGEAADCFQKAGCTGDSKPLYVQARPYGLAICGSVKNVQRGDLSIGTDGCKKVDNLKSGACKSGDKLVLCTTK</sequence>
<dbReference type="AlphaFoldDB" id="A0A316UQE2"/>
<evidence type="ECO:0000313" key="2">
    <source>
        <dbReference type="EMBL" id="PWN27506.1"/>
    </source>
</evidence>
<dbReference type="RefSeq" id="XP_025362118.1">
    <property type="nucleotide sequence ID" value="XM_025509215.1"/>
</dbReference>
<feature type="transmembrane region" description="Helical" evidence="1">
    <location>
        <begin position="12"/>
        <end position="30"/>
    </location>
</feature>
<feature type="transmembrane region" description="Helical" evidence="1">
    <location>
        <begin position="79"/>
        <end position="100"/>
    </location>
</feature>